<sequence>MTIHVDAAEPALPSMDNGAFRSIMRTMVNGVTVITTSHEGHMHGMTATAFSSVSADPPTVLIVLNRSTRTHPLVSASRHFVVHLLSEDQIELGNRFAGKLDDQFDGISYTINEHGIPVIDGVVATLECETVNELSVGTHTIFIGRVLRGSRSQTMPLVYHDGSYKAVAGR</sequence>
<evidence type="ECO:0000256" key="1">
    <source>
        <dbReference type="ARBA" id="ARBA00023002"/>
    </source>
</evidence>
<gene>
    <name evidence="3" type="ORF">SAMN02982922_1319</name>
</gene>
<keyword evidence="4" id="KW-1185">Reference proteome</keyword>
<dbReference type="Pfam" id="PF01613">
    <property type="entry name" value="Flavin_Reduct"/>
    <property type="match status" value="1"/>
</dbReference>
<dbReference type="RefSeq" id="WP_176247450.1">
    <property type="nucleotide sequence ID" value="NZ_FXBL01000004.1"/>
</dbReference>
<feature type="domain" description="Flavin reductase like" evidence="2">
    <location>
        <begin position="24"/>
        <end position="166"/>
    </location>
</feature>
<evidence type="ECO:0000313" key="4">
    <source>
        <dbReference type="Proteomes" id="UP000193083"/>
    </source>
</evidence>
<dbReference type="InterPro" id="IPR012349">
    <property type="entry name" value="Split_barrel_FMN-bd"/>
</dbReference>
<evidence type="ECO:0000259" key="2">
    <source>
        <dbReference type="SMART" id="SM00903"/>
    </source>
</evidence>
<dbReference type="InterPro" id="IPR002563">
    <property type="entry name" value="Flavin_Rdtase-like_dom"/>
</dbReference>
<dbReference type="SUPFAM" id="SSF50475">
    <property type="entry name" value="FMN-binding split barrel"/>
    <property type="match status" value="1"/>
</dbReference>
<dbReference type="SMART" id="SM00903">
    <property type="entry name" value="Flavin_Reduct"/>
    <property type="match status" value="1"/>
</dbReference>
<dbReference type="Gene3D" id="2.30.110.10">
    <property type="entry name" value="Electron Transport, Fmn-binding Protein, Chain A"/>
    <property type="match status" value="1"/>
</dbReference>
<organism evidence="3 4">
    <name type="scientific">Mesorhizobium australicum</name>
    <dbReference type="NCBI Taxonomy" id="536018"/>
    <lineage>
        <taxon>Bacteria</taxon>
        <taxon>Pseudomonadati</taxon>
        <taxon>Pseudomonadota</taxon>
        <taxon>Alphaproteobacteria</taxon>
        <taxon>Hyphomicrobiales</taxon>
        <taxon>Phyllobacteriaceae</taxon>
        <taxon>Mesorhizobium</taxon>
    </lineage>
</organism>
<dbReference type="EMBL" id="FXBL01000004">
    <property type="protein sequence ID" value="SMH32696.1"/>
    <property type="molecule type" value="Genomic_DNA"/>
</dbReference>
<accession>A0A1X7N6X4</accession>
<dbReference type="GO" id="GO:0042602">
    <property type="term" value="F:riboflavin reductase (NADPH) activity"/>
    <property type="evidence" value="ECO:0007669"/>
    <property type="project" value="TreeGrafter"/>
</dbReference>
<keyword evidence="1" id="KW-0560">Oxidoreductase</keyword>
<reference evidence="3 4" key="1">
    <citation type="submission" date="2017-04" db="EMBL/GenBank/DDBJ databases">
        <authorList>
            <person name="Afonso C.L."/>
            <person name="Miller P.J."/>
            <person name="Scott M.A."/>
            <person name="Spackman E."/>
            <person name="Goraichik I."/>
            <person name="Dimitrov K.M."/>
            <person name="Suarez D.L."/>
            <person name="Swayne D.E."/>
        </authorList>
    </citation>
    <scope>NUCLEOTIDE SEQUENCE [LARGE SCALE GENOMIC DNA]</scope>
    <source>
        <strain evidence="3 4">B5P</strain>
    </source>
</reference>
<name>A0A1X7N6X4_9HYPH</name>
<evidence type="ECO:0000313" key="3">
    <source>
        <dbReference type="EMBL" id="SMH32696.1"/>
    </source>
</evidence>
<dbReference type="AlphaFoldDB" id="A0A1X7N6X4"/>
<dbReference type="InterPro" id="IPR050268">
    <property type="entry name" value="NADH-dep_flavin_reductase"/>
</dbReference>
<dbReference type="PANTHER" id="PTHR30466:SF1">
    <property type="entry name" value="FMN REDUCTASE (NADH) RUTF"/>
    <property type="match status" value="1"/>
</dbReference>
<protein>
    <submittedName>
        <fullName evidence="3">NADH-FMN oxidoreductase RutF, flavin reductase (DIM6/NTAB) family</fullName>
    </submittedName>
</protein>
<dbReference type="GO" id="GO:0010181">
    <property type="term" value="F:FMN binding"/>
    <property type="evidence" value="ECO:0007669"/>
    <property type="project" value="InterPro"/>
</dbReference>
<dbReference type="Proteomes" id="UP000193083">
    <property type="component" value="Unassembled WGS sequence"/>
</dbReference>
<proteinExistence type="predicted"/>
<dbReference type="PANTHER" id="PTHR30466">
    <property type="entry name" value="FLAVIN REDUCTASE"/>
    <property type="match status" value="1"/>
</dbReference>